<dbReference type="Gene3D" id="3.40.50.200">
    <property type="entry name" value="Peptidase S8/S53 domain"/>
    <property type="match status" value="1"/>
</dbReference>
<dbReference type="AlphaFoldDB" id="I4EJV9"/>
<dbReference type="PROSITE" id="PS51892">
    <property type="entry name" value="SUBTILASE"/>
    <property type="match status" value="1"/>
</dbReference>
<evidence type="ECO:0000313" key="8">
    <source>
        <dbReference type="Proteomes" id="UP000004221"/>
    </source>
</evidence>
<organism evidence="7 8">
    <name type="scientific">Nitrolancea hollandica Lb</name>
    <dbReference type="NCBI Taxonomy" id="1129897"/>
    <lineage>
        <taxon>Bacteria</taxon>
        <taxon>Pseudomonadati</taxon>
        <taxon>Thermomicrobiota</taxon>
        <taxon>Thermomicrobia</taxon>
        <taxon>Sphaerobacterales</taxon>
        <taxon>Sphaerobacterineae</taxon>
        <taxon>Sphaerobacteraceae</taxon>
        <taxon>Nitrolancea</taxon>
    </lineage>
</organism>
<dbReference type="InterPro" id="IPR050131">
    <property type="entry name" value="Peptidase_S8_subtilisin-like"/>
</dbReference>
<proteinExistence type="inferred from homology"/>
<feature type="domain" description="Peptidase S8/S53" evidence="6">
    <location>
        <begin position="3"/>
        <end position="140"/>
    </location>
</feature>
<evidence type="ECO:0000313" key="7">
    <source>
        <dbReference type="EMBL" id="CCF84971.1"/>
    </source>
</evidence>
<keyword evidence="8" id="KW-1185">Reference proteome</keyword>
<dbReference type="Pfam" id="PF00082">
    <property type="entry name" value="Peptidase_S8"/>
    <property type="match status" value="1"/>
</dbReference>
<evidence type="ECO:0000256" key="3">
    <source>
        <dbReference type="ARBA" id="ARBA00022801"/>
    </source>
</evidence>
<evidence type="ECO:0000256" key="2">
    <source>
        <dbReference type="ARBA" id="ARBA00022670"/>
    </source>
</evidence>
<dbReference type="PANTHER" id="PTHR43806">
    <property type="entry name" value="PEPTIDASE S8"/>
    <property type="match status" value="1"/>
</dbReference>
<keyword evidence="2" id="KW-0645">Protease</keyword>
<dbReference type="PANTHER" id="PTHR43806:SF11">
    <property type="entry name" value="CEREVISIN-RELATED"/>
    <property type="match status" value="1"/>
</dbReference>
<evidence type="ECO:0000256" key="4">
    <source>
        <dbReference type="ARBA" id="ARBA00022825"/>
    </source>
</evidence>
<comment type="caution">
    <text evidence="5">Lacks conserved residue(s) required for the propagation of feature annotation.</text>
</comment>
<dbReference type="SUPFAM" id="SSF52743">
    <property type="entry name" value="Subtilisin-like"/>
    <property type="match status" value="1"/>
</dbReference>
<dbReference type="EMBL" id="CAGS01000363">
    <property type="protein sequence ID" value="CCF84971.1"/>
    <property type="molecule type" value="Genomic_DNA"/>
</dbReference>
<sequence>MFDDTGHGQSTWATQGVYDAANQGAKVINFSGTFSAAYTPFYDAVNYAATQTGTGAITIVAAGNDNTSNPVYPGAYDNLISVASVDHNANRASDSNYGWWVDLAAGGVQDVVADLFTGSYTSMSGTSFATSVVSGIAALDWTIDQSRNGVFNDLEQYSNKNDYPQGNGITNYGYVNARCGVSHIVTANCH</sequence>
<accession>I4EJV9</accession>
<comment type="caution">
    <text evidence="7">The sequence shown here is derived from an EMBL/GenBank/DDBJ whole genome shotgun (WGS) entry which is preliminary data.</text>
</comment>
<dbReference type="InterPro" id="IPR000209">
    <property type="entry name" value="Peptidase_S8/S53_dom"/>
</dbReference>
<reference evidence="7 8" key="1">
    <citation type="journal article" date="2012" name="ISME J.">
        <title>Nitrification expanded: discovery, physiology and genomics of a nitrite-oxidizing bacterium from the phylum Chloroflexi.</title>
        <authorList>
            <person name="Sorokin D.Y."/>
            <person name="Lucker S."/>
            <person name="Vejmelkova D."/>
            <person name="Kostrikina N.A."/>
            <person name="Kleerebezem R."/>
            <person name="Rijpstra W.I."/>
            <person name="Damste J.S."/>
            <person name="Le Paslier D."/>
            <person name="Muyzer G."/>
            <person name="Wagner M."/>
            <person name="van Loosdrecht M.C."/>
            <person name="Daims H."/>
        </authorList>
    </citation>
    <scope>NUCLEOTIDE SEQUENCE [LARGE SCALE GENOMIC DNA]</scope>
    <source>
        <strain evidence="8">none</strain>
    </source>
</reference>
<dbReference type="InterPro" id="IPR036852">
    <property type="entry name" value="Peptidase_S8/S53_dom_sf"/>
</dbReference>
<gene>
    <name evidence="7" type="ORF">NITHO_4250006</name>
</gene>
<comment type="similarity">
    <text evidence="1 5">Belongs to the peptidase S8 family.</text>
</comment>
<keyword evidence="4" id="KW-0720">Serine protease</keyword>
<name>I4EJV9_9BACT</name>
<dbReference type="GO" id="GO:0006508">
    <property type="term" value="P:proteolysis"/>
    <property type="evidence" value="ECO:0007669"/>
    <property type="project" value="UniProtKB-KW"/>
</dbReference>
<evidence type="ECO:0000256" key="5">
    <source>
        <dbReference type="PROSITE-ProRule" id="PRU01240"/>
    </source>
</evidence>
<dbReference type="GO" id="GO:0004252">
    <property type="term" value="F:serine-type endopeptidase activity"/>
    <property type="evidence" value="ECO:0007669"/>
    <property type="project" value="InterPro"/>
</dbReference>
<dbReference type="Proteomes" id="UP000004221">
    <property type="component" value="Unassembled WGS sequence"/>
</dbReference>
<dbReference type="EC" id="3.4.21.66" evidence="7"/>
<evidence type="ECO:0000259" key="6">
    <source>
        <dbReference type="Pfam" id="PF00082"/>
    </source>
</evidence>
<protein>
    <submittedName>
        <fullName evidence="7">Putative Thermitase</fullName>
        <ecNumber evidence="7">3.4.21.66</ecNumber>
    </submittedName>
</protein>
<keyword evidence="3 7" id="KW-0378">Hydrolase</keyword>
<evidence type="ECO:0000256" key="1">
    <source>
        <dbReference type="ARBA" id="ARBA00011073"/>
    </source>
</evidence>